<reference evidence="9" key="1">
    <citation type="submission" date="2008-07" db="EMBL/GenBank/DDBJ databases">
        <title>Annotation of Ajellomyces capsulatus strain H88.</title>
        <authorList>
            <person name="Champion M."/>
            <person name="Cuomo C."/>
            <person name="Ma L.-J."/>
            <person name="Henn M.R."/>
            <person name="Sil A."/>
            <person name="Goldman B."/>
            <person name="Young S.K."/>
            <person name="Kodira C.D."/>
            <person name="Zeng Q."/>
            <person name="Koehrsen M."/>
            <person name="Alvarado L."/>
            <person name="Berlin A."/>
            <person name="Borenstein D."/>
            <person name="Chen Z."/>
            <person name="Engels R."/>
            <person name="Freedman E."/>
            <person name="Gellesch M."/>
            <person name="Goldberg J."/>
            <person name="Griggs A."/>
            <person name="Gujja S."/>
            <person name="Heiman D."/>
            <person name="Hepburn T."/>
            <person name="Howarth C."/>
            <person name="Jen D."/>
            <person name="Larson L."/>
            <person name="Lewis B."/>
            <person name="Mehta T."/>
            <person name="Park D."/>
            <person name="Pearson M."/>
            <person name="Roberts A."/>
            <person name="Saif S."/>
            <person name="Shea T."/>
            <person name="Shenoy N."/>
            <person name="Sisk P."/>
            <person name="Stolte C."/>
            <person name="Sykes S."/>
            <person name="Walk T."/>
            <person name="White J."/>
            <person name="Yandava C."/>
            <person name="Klein B."/>
            <person name="McEwen J.G."/>
            <person name="Puccia R."/>
            <person name="Goldman G.H."/>
            <person name="Felipe M.S."/>
            <person name="Nino-Vega G."/>
            <person name="San-Blas G."/>
            <person name="Taylor J."/>
            <person name="Mendoza L."/>
            <person name="Galagan J."/>
            <person name="Nusbaum C."/>
            <person name="Birren B."/>
        </authorList>
    </citation>
    <scope>NUCLEOTIDE SEQUENCE [LARGE SCALE GENOMIC DNA]</scope>
    <source>
        <strain evidence="9">H88</strain>
    </source>
</reference>
<keyword evidence="4" id="KW-0863">Zinc-finger</keyword>
<dbReference type="VEuPathDB" id="FungiDB:I7I53_06820"/>
<dbReference type="GO" id="GO:0031397">
    <property type="term" value="P:negative regulation of protein ubiquitination"/>
    <property type="evidence" value="ECO:0007669"/>
    <property type="project" value="TreeGrafter"/>
</dbReference>
<evidence type="ECO:0000313" key="8">
    <source>
        <dbReference type="EMBL" id="EGC42087.1"/>
    </source>
</evidence>
<feature type="domain" description="C2H2-type" evidence="7">
    <location>
        <begin position="73"/>
        <end position="102"/>
    </location>
</feature>
<evidence type="ECO:0000256" key="2">
    <source>
        <dbReference type="ARBA" id="ARBA00022490"/>
    </source>
</evidence>
<dbReference type="GO" id="GO:0003677">
    <property type="term" value="F:DNA binding"/>
    <property type="evidence" value="ECO:0007669"/>
    <property type="project" value="UniProtKB-KW"/>
</dbReference>
<dbReference type="SUPFAM" id="SSF54236">
    <property type="entry name" value="Ubiquitin-like"/>
    <property type="match status" value="1"/>
</dbReference>
<dbReference type="GO" id="GO:0005634">
    <property type="term" value="C:nucleus"/>
    <property type="evidence" value="ECO:0007669"/>
    <property type="project" value="TreeGrafter"/>
</dbReference>
<evidence type="ECO:0000256" key="4">
    <source>
        <dbReference type="PROSITE-ProRule" id="PRU00042"/>
    </source>
</evidence>
<dbReference type="Pfam" id="PF24560">
    <property type="entry name" value="zf-C2H2_OTU1_C"/>
    <property type="match status" value="1"/>
</dbReference>
<feature type="compositionally biased region" description="Low complexity" evidence="5">
    <location>
        <begin position="214"/>
        <end position="238"/>
    </location>
</feature>
<dbReference type="PANTHER" id="PTHR46340">
    <property type="entry name" value="UBX DOMAIN-CONTAINING PROTEIN 1"/>
    <property type="match status" value="1"/>
</dbReference>
<evidence type="ECO:0000259" key="6">
    <source>
        <dbReference type="PROSITE" id="PS50030"/>
    </source>
</evidence>
<dbReference type="PROSITE" id="PS50157">
    <property type="entry name" value="ZINC_FINGER_C2H2_2"/>
    <property type="match status" value="1"/>
</dbReference>
<feature type="region of interest" description="Disordered" evidence="5">
    <location>
        <begin position="126"/>
        <end position="156"/>
    </location>
</feature>
<feature type="domain" description="UBA" evidence="6">
    <location>
        <begin position="1"/>
        <end position="38"/>
    </location>
</feature>
<protein>
    <submittedName>
        <fullName evidence="8">DNA-binding protein</fullName>
    </submittedName>
</protein>
<proteinExistence type="predicted"/>
<dbReference type="OMA" id="KHIFRER"/>
<sequence length="691" mass="80190">MPSDLEQLIEMGFDAERAQLATSRTGGLQGALEWLEANQDKSLDEIKASSTTQPGADPDEPPALKPGEEARSLVCNECGKRFRSQAQAEFHASKTEHVDFAESTEEIAPLTEVEKEAKLEELRQKLAAKKAQRSEQDKIDQKRNEEIRKKSTKEVQDIKEALQKKEQLKEAAKKRREKQEEIEAKARIRAKIEADKEERRLRAEREKAERQGRALPPTATPTTPLTATTPATSKPASAYTESRLRLQTPTGNVMKTFPVDTTLFEVAAALTQENGMEVQSFTLNFPRKVFDAESFGETLKELGIFYFRVILQSYVLFLLSDRYKVPDQWIDLKNYEAHEALVYIIYWHCSIQPEASMSLLIPACLQPTNLPPSSFLMYSRRFECQPDPSKSESIRCFSPVSASAITTLPQEIALPTFLFGVCLTFLWVALWDKDGMVDILRRHDLPWRMRIWLIFYRYWYRFRRRLETPLKLRYSLGRLRHNHPRPWLALLRLFIPYPTWKFPVPEPLSPQELVGNEQLMLRRRHDLRNLTAIPLWRFRDTPLRSLYRLCESMLSGDYSPMGEETEYFWYQPRWALDGIPDPADPDPIRYAIIACLVEELVTAFNWRLGLGMRRNRKHIFRERNEDPYPPYEPVKGPAWTRDVPPIPRESLACLPPEFVRNECQLVLEEKGISELFAQRNIVTNVGWLYTI</sequence>
<dbReference type="InterPro" id="IPR029071">
    <property type="entry name" value="Ubiquitin-like_domsf"/>
</dbReference>
<keyword evidence="3" id="KW-0175">Coiled coil</keyword>
<dbReference type="PROSITE" id="PS50030">
    <property type="entry name" value="UBA"/>
    <property type="match status" value="1"/>
</dbReference>
<keyword evidence="2" id="KW-0963">Cytoplasm</keyword>
<gene>
    <name evidence="8" type="ORF">HCEG_01449</name>
</gene>
<name>F0U596_AJEC8</name>
<dbReference type="Proteomes" id="UP000008142">
    <property type="component" value="Unassembled WGS sequence"/>
</dbReference>
<dbReference type="CDD" id="cd14302">
    <property type="entry name" value="UBA_UBXN1"/>
    <property type="match status" value="1"/>
</dbReference>
<dbReference type="InterPro" id="IPR015940">
    <property type="entry name" value="UBA"/>
</dbReference>
<dbReference type="GO" id="GO:0032435">
    <property type="term" value="P:negative regulation of proteasomal ubiquitin-dependent protein catabolic process"/>
    <property type="evidence" value="ECO:0007669"/>
    <property type="project" value="TreeGrafter"/>
</dbReference>
<dbReference type="STRING" id="544711.F0U596"/>
<dbReference type="InterPro" id="IPR057766">
    <property type="entry name" value="Znf-C2H2_OTU1-like_C"/>
</dbReference>
<keyword evidence="8" id="KW-0238">DNA-binding</keyword>
<dbReference type="InterPro" id="IPR009060">
    <property type="entry name" value="UBA-like_sf"/>
</dbReference>
<dbReference type="GO" id="GO:0036435">
    <property type="term" value="F:K48-linked polyubiquitin modification-dependent protein binding"/>
    <property type="evidence" value="ECO:0007669"/>
    <property type="project" value="TreeGrafter"/>
</dbReference>
<dbReference type="PANTHER" id="PTHR46340:SF1">
    <property type="entry name" value="UBX DOMAIN-CONTAINING PROTEIN 1"/>
    <property type="match status" value="1"/>
</dbReference>
<dbReference type="InterPro" id="IPR001012">
    <property type="entry name" value="UBX_dom"/>
</dbReference>
<keyword evidence="4" id="KW-0862">Zinc</keyword>
<evidence type="ECO:0000313" key="9">
    <source>
        <dbReference type="Proteomes" id="UP000008142"/>
    </source>
</evidence>
<dbReference type="HOGENOM" id="CLU_407652_0_0_1"/>
<dbReference type="CDD" id="cd01767">
    <property type="entry name" value="UBX"/>
    <property type="match status" value="1"/>
</dbReference>
<dbReference type="AlphaFoldDB" id="F0U596"/>
<accession>F0U596</accession>
<dbReference type="GO" id="GO:0008270">
    <property type="term" value="F:zinc ion binding"/>
    <property type="evidence" value="ECO:0007669"/>
    <property type="project" value="UniProtKB-KW"/>
</dbReference>
<evidence type="ECO:0000256" key="1">
    <source>
        <dbReference type="ARBA" id="ARBA00004496"/>
    </source>
</evidence>
<feature type="region of interest" description="Disordered" evidence="5">
    <location>
        <begin position="39"/>
        <end position="70"/>
    </location>
</feature>
<evidence type="ECO:0000256" key="3">
    <source>
        <dbReference type="ARBA" id="ARBA00023054"/>
    </source>
</evidence>
<dbReference type="Pfam" id="PF00789">
    <property type="entry name" value="UBX"/>
    <property type="match status" value="1"/>
</dbReference>
<dbReference type="PROSITE" id="PS00028">
    <property type="entry name" value="ZINC_FINGER_C2H2_1"/>
    <property type="match status" value="1"/>
</dbReference>
<keyword evidence="4" id="KW-0479">Metal-binding</keyword>
<dbReference type="InterPro" id="IPR013087">
    <property type="entry name" value="Znf_C2H2_type"/>
</dbReference>
<evidence type="ECO:0000256" key="5">
    <source>
        <dbReference type="SAM" id="MobiDB-lite"/>
    </source>
</evidence>
<organism evidence="9">
    <name type="scientific">Ajellomyces capsulatus (strain H88)</name>
    <name type="common">Darling's disease fungus</name>
    <name type="synonym">Histoplasma capsulatum</name>
    <dbReference type="NCBI Taxonomy" id="544711"/>
    <lineage>
        <taxon>Eukaryota</taxon>
        <taxon>Fungi</taxon>
        <taxon>Dikarya</taxon>
        <taxon>Ascomycota</taxon>
        <taxon>Pezizomycotina</taxon>
        <taxon>Eurotiomycetes</taxon>
        <taxon>Eurotiomycetidae</taxon>
        <taxon>Onygenales</taxon>
        <taxon>Ajellomycetaceae</taxon>
        <taxon>Histoplasma</taxon>
    </lineage>
</organism>
<evidence type="ECO:0000259" key="7">
    <source>
        <dbReference type="PROSITE" id="PS50157"/>
    </source>
</evidence>
<dbReference type="GO" id="GO:0005737">
    <property type="term" value="C:cytoplasm"/>
    <property type="evidence" value="ECO:0007669"/>
    <property type="project" value="UniProtKB-SubCell"/>
</dbReference>
<dbReference type="Gene3D" id="3.10.20.90">
    <property type="entry name" value="Phosphatidylinositol 3-kinase Catalytic Subunit, Chain A, domain 1"/>
    <property type="match status" value="1"/>
</dbReference>
<dbReference type="InterPro" id="IPR041923">
    <property type="entry name" value="UBA_UBXN1"/>
</dbReference>
<feature type="region of interest" description="Disordered" evidence="5">
    <location>
        <begin position="197"/>
        <end position="243"/>
    </location>
</feature>
<dbReference type="Gene3D" id="1.10.8.10">
    <property type="entry name" value="DNA helicase RuvA subunit, C-terminal domain"/>
    <property type="match status" value="1"/>
</dbReference>
<dbReference type="SUPFAM" id="SSF46934">
    <property type="entry name" value="UBA-like"/>
    <property type="match status" value="1"/>
</dbReference>
<dbReference type="Pfam" id="PF22562">
    <property type="entry name" value="UBA_7"/>
    <property type="match status" value="1"/>
</dbReference>
<feature type="compositionally biased region" description="Basic and acidic residues" evidence="5">
    <location>
        <begin position="132"/>
        <end position="156"/>
    </location>
</feature>
<dbReference type="EMBL" id="DS990636">
    <property type="protein sequence ID" value="EGC42087.1"/>
    <property type="molecule type" value="Genomic_DNA"/>
</dbReference>
<dbReference type="OrthoDB" id="5422293at2759"/>
<dbReference type="VEuPathDB" id="FungiDB:I7I53_06818"/>
<comment type="subcellular location">
    <subcellularLocation>
        <location evidence="1">Cytoplasm</location>
    </subcellularLocation>
</comment>
<dbReference type="GO" id="GO:1903094">
    <property type="term" value="P:negative regulation of protein K48-linked deubiquitination"/>
    <property type="evidence" value="ECO:0007669"/>
    <property type="project" value="TreeGrafter"/>
</dbReference>
<feature type="compositionally biased region" description="Basic and acidic residues" evidence="5">
    <location>
        <begin position="197"/>
        <end position="212"/>
    </location>
</feature>